<dbReference type="Gene3D" id="3.40.50.1390">
    <property type="entry name" value="Resolvase, N-terminal catalytic domain"/>
    <property type="match status" value="1"/>
</dbReference>
<comment type="similarity">
    <text evidence="1">Belongs to the site-specific recombinase resolvase family.</text>
</comment>
<protein>
    <submittedName>
        <fullName evidence="7">Recombinase family protein</fullName>
    </submittedName>
</protein>
<accession>A0ABP9TQK5</accession>
<comment type="caution">
    <text evidence="7">The sequence shown here is derived from an EMBL/GenBank/DDBJ whole genome shotgun (WGS) entry which is preliminary data.</text>
</comment>
<keyword evidence="2" id="KW-0229">DNA integration</keyword>
<dbReference type="PROSITE" id="PS51736">
    <property type="entry name" value="RECOMBINASES_3"/>
    <property type="match status" value="1"/>
</dbReference>
<dbReference type="RefSeq" id="WP_210101509.1">
    <property type="nucleotide sequence ID" value="NZ_BAABLK010000027.1"/>
</dbReference>
<evidence type="ECO:0000256" key="4">
    <source>
        <dbReference type="ARBA" id="ARBA00023172"/>
    </source>
</evidence>
<dbReference type="InterPro" id="IPR006119">
    <property type="entry name" value="Resolv_N"/>
</dbReference>
<dbReference type="Proteomes" id="UP001501257">
    <property type="component" value="Unassembled WGS sequence"/>
</dbReference>
<dbReference type="SUPFAM" id="SSF53041">
    <property type="entry name" value="Resolvase-like"/>
    <property type="match status" value="1"/>
</dbReference>
<reference evidence="8" key="1">
    <citation type="journal article" date="2019" name="Int. J. Syst. Evol. Microbiol.">
        <title>The Global Catalogue of Microorganisms (GCM) 10K type strain sequencing project: providing services to taxonomists for standard genome sequencing and annotation.</title>
        <authorList>
            <consortium name="The Broad Institute Genomics Platform"/>
            <consortium name="The Broad Institute Genome Sequencing Center for Infectious Disease"/>
            <person name="Wu L."/>
            <person name="Ma J."/>
        </authorList>
    </citation>
    <scope>NUCLEOTIDE SEQUENCE [LARGE SCALE GENOMIC DNA]</scope>
    <source>
        <strain evidence="8">JCM 18952</strain>
    </source>
</reference>
<keyword evidence="8" id="KW-1185">Reference proteome</keyword>
<evidence type="ECO:0000256" key="5">
    <source>
        <dbReference type="PROSITE-ProRule" id="PRU10137"/>
    </source>
</evidence>
<dbReference type="CDD" id="cd03768">
    <property type="entry name" value="SR_ResInv"/>
    <property type="match status" value="1"/>
</dbReference>
<proteinExistence type="inferred from homology"/>
<dbReference type="SMART" id="SM00857">
    <property type="entry name" value="Resolvase"/>
    <property type="match status" value="1"/>
</dbReference>
<name>A0ABP9TQK5_9MICC</name>
<evidence type="ECO:0000313" key="8">
    <source>
        <dbReference type="Proteomes" id="UP001501257"/>
    </source>
</evidence>
<keyword evidence="3" id="KW-0238">DNA-binding</keyword>
<evidence type="ECO:0000259" key="6">
    <source>
        <dbReference type="PROSITE" id="PS51736"/>
    </source>
</evidence>
<dbReference type="PANTHER" id="PTHR30461">
    <property type="entry name" value="DNA-INVERTASE FROM LAMBDOID PROPHAGE"/>
    <property type="match status" value="1"/>
</dbReference>
<dbReference type="Pfam" id="PF02796">
    <property type="entry name" value="HTH_7"/>
    <property type="match status" value="1"/>
</dbReference>
<dbReference type="PROSITE" id="PS00397">
    <property type="entry name" value="RECOMBINASES_1"/>
    <property type="match status" value="1"/>
</dbReference>
<keyword evidence="4" id="KW-0233">DNA recombination</keyword>
<evidence type="ECO:0000313" key="7">
    <source>
        <dbReference type="EMBL" id="GAA5227260.1"/>
    </source>
</evidence>
<feature type="active site" description="O-(5'-phospho-DNA)-serine intermediate" evidence="5">
    <location>
        <position position="10"/>
    </location>
</feature>
<dbReference type="Pfam" id="PF00239">
    <property type="entry name" value="Resolvase"/>
    <property type="match status" value="1"/>
</dbReference>
<dbReference type="EMBL" id="BAABLK010000027">
    <property type="protein sequence ID" value="GAA5227260.1"/>
    <property type="molecule type" value="Genomic_DNA"/>
</dbReference>
<dbReference type="InterPro" id="IPR006118">
    <property type="entry name" value="Recombinase_CS"/>
</dbReference>
<evidence type="ECO:0000256" key="2">
    <source>
        <dbReference type="ARBA" id="ARBA00022908"/>
    </source>
</evidence>
<dbReference type="InterPro" id="IPR006120">
    <property type="entry name" value="Resolvase_HTH_dom"/>
</dbReference>
<feature type="domain" description="Resolvase/invertase-type recombinase catalytic" evidence="6">
    <location>
        <begin position="2"/>
        <end position="136"/>
    </location>
</feature>
<dbReference type="InterPro" id="IPR050639">
    <property type="entry name" value="SSR_resolvase"/>
</dbReference>
<organism evidence="7 8">
    <name type="scientific">Paeniglutamicibacter antarcticus</name>
    <dbReference type="NCBI Taxonomy" id="494023"/>
    <lineage>
        <taxon>Bacteria</taxon>
        <taxon>Bacillati</taxon>
        <taxon>Actinomycetota</taxon>
        <taxon>Actinomycetes</taxon>
        <taxon>Micrococcales</taxon>
        <taxon>Micrococcaceae</taxon>
        <taxon>Paeniglutamicibacter</taxon>
    </lineage>
</organism>
<evidence type="ECO:0000256" key="1">
    <source>
        <dbReference type="ARBA" id="ARBA00009913"/>
    </source>
</evidence>
<sequence length="185" mass="20433">MARIGYARVSTTDQDAALQTSALEAAGCTRVFTDDGVSGTKAERPQLTAMLDHLREGDTVVIWKFDRLGRNTKNLLDLIETIEAKGCMFESLTERIDTAGPMGKAMLTIMSAFAQLERDQIVERTRAGLAEAAKNGHHGGRPRKANQLDLFDARKWKAEGKGVDYIAKRLQVSRATVYRYLATAE</sequence>
<dbReference type="InterPro" id="IPR036162">
    <property type="entry name" value="Resolvase-like_N_sf"/>
</dbReference>
<gene>
    <name evidence="7" type="ORF">GCM10025778_17930</name>
</gene>
<dbReference type="Gene3D" id="1.10.10.60">
    <property type="entry name" value="Homeodomain-like"/>
    <property type="match status" value="1"/>
</dbReference>
<dbReference type="PANTHER" id="PTHR30461:SF2">
    <property type="entry name" value="SERINE RECOMBINASE PINE-RELATED"/>
    <property type="match status" value="1"/>
</dbReference>
<evidence type="ECO:0000256" key="3">
    <source>
        <dbReference type="ARBA" id="ARBA00023125"/>
    </source>
</evidence>